<dbReference type="Gene3D" id="3.40.30.10">
    <property type="entry name" value="Glutaredoxin"/>
    <property type="match status" value="1"/>
</dbReference>
<accession>A0A094IQA6</accession>
<name>A0A094IQA6_9GAMM</name>
<reference evidence="2 3" key="1">
    <citation type="submission" date="2014-06" db="EMBL/GenBank/DDBJ databases">
        <title>Draft genome sequence of Idiomarina sp. MCCC 1A10513.</title>
        <authorList>
            <person name="Du J."/>
            <person name="Lai Q."/>
            <person name="Shao Z."/>
        </authorList>
    </citation>
    <scope>NUCLEOTIDE SEQUENCE [LARGE SCALE GENOMIC DNA]</scope>
    <source>
        <strain evidence="2 3">MCCC 1A10513</strain>
    </source>
</reference>
<keyword evidence="3" id="KW-1185">Reference proteome</keyword>
<dbReference type="AlphaFoldDB" id="A0A094IQA6"/>
<dbReference type="Pfam" id="PF08534">
    <property type="entry name" value="Redoxin"/>
    <property type="match status" value="1"/>
</dbReference>
<dbReference type="EMBL" id="JPIN01000012">
    <property type="protein sequence ID" value="KFZ28044.1"/>
    <property type="molecule type" value="Genomic_DNA"/>
</dbReference>
<dbReference type="eggNOG" id="COG0526">
    <property type="taxonomic scope" value="Bacteria"/>
</dbReference>
<dbReference type="SUPFAM" id="SSF52833">
    <property type="entry name" value="Thioredoxin-like"/>
    <property type="match status" value="1"/>
</dbReference>
<dbReference type="CDD" id="cd03011">
    <property type="entry name" value="TlpA_like_ScsD_MtbDsbE"/>
    <property type="match status" value="1"/>
</dbReference>
<dbReference type="GO" id="GO:0016491">
    <property type="term" value="F:oxidoreductase activity"/>
    <property type="evidence" value="ECO:0007669"/>
    <property type="project" value="InterPro"/>
</dbReference>
<feature type="domain" description="Thioredoxin" evidence="1">
    <location>
        <begin position="21"/>
        <end position="160"/>
    </location>
</feature>
<proteinExistence type="predicted"/>
<dbReference type="STRING" id="1517416.IDAT_10650"/>
<dbReference type="OrthoDB" id="9796554at2"/>
<dbReference type="PROSITE" id="PS51352">
    <property type="entry name" value="THIOREDOXIN_2"/>
    <property type="match status" value="1"/>
</dbReference>
<dbReference type="InterPro" id="IPR036249">
    <property type="entry name" value="Thioredoxin-like_sf"/>
</dbReference>
<evidence type="ECO:0000259" key="1">
    <source>
        <dbReference type="PROSITE" id="PS51352"/>
    </source>
</evidence>
<dbReference type="Proteomes" id="UP000053718">
    <property type="component" value="Unassembled WGS sequence"/>
</dbReference>
<gene>
    <name evidence="2" type="ORF">IDAT_10650</name>
</gene>
<dbReference type="InterPro" id="IPR013766">
    <property type="entry name" value="Thioredoxin_domain"/>
</dbReference>
<comment type="caution">
    <text evidence="2">The sequence shown here is derived from an EMBL/GenBank/DDBJ whole genome shotgun (WGS) entry which is preliminary data.</text>
</comment>
<evidence type="ECO:0000313" key="2">
    <source>
        <dbReference type="EMBL" id="KFZ28044.1"/>
    </source>
</evidence>
<protein>
    <recommendedName>
        <fullName evidence="1">Thioredoxin domain-containing protein</fullName>
    </recommendedName>
</protein>
<dbReference type="RefSeq" id="WP_034733424.1">
    <property type="nucleotide sequence ID" value="NZ_JPIN01000012.1"/>
</dbReference>
<organism evidence="2 3">
    <name type="scientific">Pseudidiomarina atlantica</name>
    <dbReference type="NCBI Taxonomy" id="1517416"/>
    <lineage>
        <taxon>Bacteria</taxon>
        <taxon>Pseudomonadati</taxon>
        <taxon>Pseudomonadota</taxon>
        <taxon>Gammaproteobacteria</taxon>
        <taxon>Alteromonadales</taxon>
        <taxon>Idiomarinaceae</taxon>
        <taxon>Pseudidiomarina</taxon>
    </lineage>
</organism>
<dbReference type="InterPro" id="IPR013740">
    <property type="entry name" value="Redoxin"/>
</dbReference>
<evidence type="ECO:0000313" key="3">
    <source>
        <dbReference type="Proteomes" id="UP000053718"/>
    </source>
</evidence>
<sequence>MIKKVLLYAFLALLVVTVVDLWRGKDLPAGPLPEQQWQSLQYQAVDIVERSYQEPVIVYFWGTWCPVCSVITPSVDWLAGYLPVVSVAMTSGTDAELRRYLVQNDYQLAVINDPQAAISKQWGVAVTPAFAIVSNGEMQSFTAGPTTPLGLYARWLWAHW</sequence>